<dbReference type="STRING" id="759620.WS105_1249"/>
<feature type="transmembrane region" description="Helical" evidence="1">
    <location>
        <begin position="189"/>
        <end position="206"/>
    </location>
</feature>
<keyword evidence="3" id="KW-1185">Reference proteome</keyword>
<evidence type="ECO:0008006" key="4">
    <source>
        <dbReference type="Google" id="ProtNLM"/>
    </source>
</evidence>
<dbReference type="AlphaFoldDB" id="A0A075U1S7"/>
<proteinExistence type="predicted"/>
<dbReference type="InterPro" id="IPR010380">
    <property type="entry name" value="DUF975"/>
</dbReference>
<feature type="transmembrane region" description="Helical" evidence="1">
    <location>
        <begin position="118"/>
        <end position="146"/>
    </location>
</feature>
<dbReference type="Pfam" id="PF06161">
    <property type="entry name" value="DUF975"/>
    <property type="match status" value="1"/>
</dbReference>
<dbReference type="KEGG" id="wct:WS74_1255"/>
<reference evidence="3" key="2">
    <citation type="submission" date="2014-08" db="EMBL/GenBank/DDBJ databases">
        <title>Complete genome of Weissella ceti strain WS74 isolated from diseased rainbow trout in Brazil.</title>
        <authorList>
            <person name="Figueiredo H.C.P."/>
            <person name="Leal C.A.G."/>
            <person name="Pereira F.L."/>
            <person name="Soares S.C."/>
            <person name="Dorella F.A."/>
            <person name="Carvalho A.F."/>
            <person name="Azevedo V.A.C."/>
        </authorList>
    </citation>
    <scope>NUCLEOTIDE SEQUENCE [LARGE SCALE GENOMIC DNA]</scope>
    <source>
        <strain evidence="3">WS74</strain>
    </source>
</reference>
<keyword evidence="1" id="KW-0812">Transmembrane</keyword>
<dbReference type="KEGG" id="wci:WS105_1249"/>
<dbReference type="PANTHER" id="PTHR40076:SF1">
    <property type="entry name" value="MEMBRANE PROTEIN"/>
    <property type="match status" value="1"/>
</dbReference>
<feature type="transmembrane region" description="Helical" evidence="1">
    <location>
        <begin position="76"/>
        <end position="98"/>
    </location>
</feature>
<reference evidence="2 3" key="1">
    <citation type="journal article" date="2014" name="Genome Announc.">
        <title>Complete Genome Sequences of Fish Pathogenic Weissella ceti Strains WS74 and WS105.</title>
        <authorList>
            <person name="Figueiredo H.C."/>
            <person name="Leal C.A."/>
            <person name="Dorella F.A."/>
            <person name="Carvalho A.F."/>
            <person name="Soares S.C."/>
            <person name="Pereira F.L."/>
            <person name="Azevedo V.A."/>
        </authorList>
    </citation>
    <scope>NUCLEOTIDE SEQUENCE [LARGE SCALE GENOMIC DNA]</scope>
    <source>
        <strain evidence="2 3">WS74</strain>
    </source>
</reference>
<name>A0A075U1S7_9LACO</name>
<evidence type="ECO:0000256" key="1">
    <source>
        <dbReference type="SAM" id="Phobius"/>
    </source>
</evidence>
<dbReference type="PANTHER" id="PTHR40076">
    <property type="entry name" value="MEMBRANE PROTEIN-RELATED"/>
    <property type="match status" value="1"/>
</dbReference>
<dbReference type="OrthoDB" id="9784844at2"/>
<organism evidence="2 3">
    <name type="scientific">Weissella ceti</name>
    <dbReference type="NCBI Taxonomy" id="759620"/>
    <lineage>
        <taxon>Bacteria</taxon>
        <taxon>Bacillati</taxon>
        <taxon>Bacillota</taxon>
        <taxon>Bacilli</taxon>
        <taxon>Lactobacillales</taxon>
        <taxon>Lactobacillaceae</taxon>
        <taxon>Weissella</taxon>
    </lineage>
</organism>
<feature type="transmembrane region" description="Helical" evidence="1">
    <location>
        <begin position="21"/>
        <end position="40"/>
    </location>
</feature>
<keyword evidence="1" id="KW-0472">Membrane</keyword>
<dbReference type="PATRIC" id="fig|759620.7.peg.1209"/>
<sequence>MQTNQIKKRAREFVRGKAFPIAFNLVFIALILELVLGMLVNNNGRTTWAREVASGQITATMGQVQSMLLGLLGMQFLIDIVMGVFMIGSVWGFVQWRATNKPPEKQYRASVRFWRKDVLIDSVVLVAVRMFFITLWTLLLIVPGIIKQYAYSQATYLYAEDVAAGRGIKSATAYLKESARMMRGHKMELFLLQLSFIGWFILDMLTMRISSLYSRPYYTAAMAEFYLGLRVAEQKKYDAN</sequence>
<dbReference type="EMBL" id="CP009223">
    <property type="protein sequence ID" value="AIM63504.1"/>
    <property type="molecule type" value="Genomic_DNA"/>
</dbReference>
<evidence type="ECO:0000313" key="2">
    <source>
        <dbReference type="EMBL" id="AIM63504.1"/>
    </source>
</evidence>
<dbReference type="KEGG" id="wce:WS08_1185"/>
<evidence type="ECO:0000313" key="3">
    <source>
        <dbReference type="Proteomes" id="UP000029079"/>
    </source>
</evidence>
<keyword evidence="1" id="KW-1133">Transmembrane helix</keyword>
<dbReference type="Proteomes" id="UP000029079">
    <property type="component" value="Chromosome"/>
</dbReference>
<dbReference type="RefSeq" id="WP_009765131.1">
    <property type="nucleotide sequence ID" value="NZ_CP009223.1"/>
</dbReference>
<protein>
    <recommendedName>
        <fullName evidence="4">Integral membrane protein</fullName>
    </recommendedName>
</protein>
<gene>
    <name evidence="2" type="ORF">WS74_1255</name>
</gene>
<accession>A0A075U1S7</accession>